<evidence type="ECO:0000313" key="4">
    <source>
        <dbReference type="Proteomes" id="UP000284824"/>
    </source>
</evidence>
<evidence type="ECO:0000313" key="3">
    <source>
        <dbReference type="EMBL" id="RVX42666.1"/>
    </source>
</evidence>
<name>A0A438MAD4_9ACTN</name>
<dbReference type="InterPro" id="IPR024983">
    <property type="entry name" value="CHAT_dom"/>
</dbReference>
<dbReference type="Proteomes" id="UP000284824">
    <property type="component" value="Unassembled WGS sequence"/>
</dbReference>
<feature type="domain" description="CHAT" evidence="2">
    <location>
        <begin position="801"/>
        <end position="1074"/>
    </location>
</feature>
<comment type="caution">
    <text evidence="3">The sequence shown here is derived from an EMBL/GenBank/DDBJ whole genome shotgun (WGS) entry which is preliminary data.</text>
</comment>
<dbReference type="Pfam" id="PF12770">
    <property type="entry name" value="CHAT"/>
    <property type="match status" value="1"/>
</dbReference>
<sequence length="1075" mass="116445">MDELAWCLRHIAADHPHRGIVLAALSEAFGFRFVLTGTPGDAEAAVVYGEQAVAVLPAEDPQHGLALGKLAEHYIVRFETTGDRPSDLDAAIRCSTQATVETAATPALLASLAYAHRLRADLSGVPDDVDAQIRHAEHGLAMADAADSRRSLLYGLVAGGYERRHDQAGDIRDLDAAIACREEAAVNGWRDADDRARNLSNLSFDYLMWLRATDDPADVRRAVESAAKAVEFAGQDSPDHAELLYKLGMTYQVRFKLAGDIGDLHAYVELAEKARQRAPADYEGTALANLAVAYIERYEHAGDHRDMDTSIEIGEEALAHPGLTREQRGGCLANLSTMYRKRFQRLGAQSDLDYSLQLGHRAVRASPDGHPELISRLDGLADSYVERFRRFHEEGDLDTAIELCERALALPGITSTQRRHLQSALSGHLLTRFQASGRPADLDASVDSAEHALSEIDENHPQWPSCVENLAGALLHRHRLDARTLREPGRANLDKAIDLIERAMSTARPDSPSFLGRLANLAVAYQDEAVDPERRPSVVRRLINAVGTATDTTPTALARAQTNIGHLALQAGLHSEAAAMWRKAIELLPQCAPQGMAWEDQEHQLGGKRGLVGEAMATHLAIGDVAGAVELAELGRGILLSNQLDARADIAALSRSAPGLAEEFEQLVAEMEARSRIGERLYDISGASPLRRPPRHIADRWDRLLHRIRQLPDFSDFLAPPRLAELQNAASDGAVVLVNVGTLGGDAVVLQPDSVVRVPLPNLTQTDVEAHANALAGVEFLQDDSVTTARIARTEGASHDLLAWLWETVTEPVLTELGYASPPGTGRPMPRVWWVATGELSLLPLHAAGLPDGPSALDRVVSSYTPTIRALALARRRGSPDVRTQLTVTMRRTDGLPNLPASRAETAHLLAGHPGAVSLEDGDATAAAVLDALPRAGWVHFASHAISHPERASKSGLHLHDRTLRVPEISRARREHGELAYLSACSTGQGSLFQADEAVHLASAFQLAGYRHVVATLWPVNDQVAAMAARRFYRLLGDSPTADGAAVALHDVTLRLRARFPGNPELWAPFVHSGP</sequence>
<evidence type="ECO:0000256" key="1">
    <source>
        <dbReference type="PROSITE-ProRule" id="PRU00339"/>
    </source>
</evidence>
<dbReference type="SUPFAM" id="SSF48452">
    <property type="entry name" value="TPR-like"/>
    <property type="match status" value="1"/>
</dbReference>
<gene>
    <name evidence="3" type="ORF">EDD27_5304</name>
</gene>
<reference evidence="3 4" key="1">
    <citation type="submission" date="2019-01" db="EMBL/GenBank/DDBJ databases">
        <title>Sequencing the genomes of 1000 actinobacteria strains.</title>
        <authorList>
            <person name="Klenk H.-P."/>
        </authorList>
    </citation>
    <scope>NUCLEOTIDE SEQUENCE [LARGE SCALE GENOMIC DNA]</scope>
    <source>
        <strain evidence="3 4">DSM 43925</strain>
    </source>
</reference>
<dbReference type="SMART" id="SM00028">
    <property type="entry name" value="TPR"/>
    <property type="match status" value="2"/>
</dbReference>
<dbReference type="AlphaFoldDB" id="A0A438MAD4"/>
<dbReference type="InterPro" id="IPR019734">
    <property type="entry name" value="TPR_rpt"/>
</dbReference>
<organism evidence="3 4">
    <name type="scientific">Nonomuraea polychroma</name>
    <dbReference type="NCBI Taxonomy" id="46176"/>
    <lineage>
        <taxon>Bacteria</taxon>
        <taxon>Bacillati</taxon>
        <taxon>Actinomycetota</taxon>
        <taxon>Actinomycetes</taxon>
        <taxon>Streptosporangiales</taxon>
        <taxon>Streptosporangiaceae</taxon>
        <taxon>Nonomuraea</taxon>
    </lineage>
</organism>
<accession>A0A438MAD4</accession>
<dbReference type="EMBL" id="SAUN01000001">
    <property type="protein sequence ID" value="RVX42666.1"/>
    <property type="molecule type" value="Genomic_DNA"/>
</dbReference>
<feature type="repeat" description="TPR" evidence="1">
    <location>
        <begin position="558"/>
        <end position="591"/>
    </location>
</feature>
<proteinExistence type="predicted"/>
<dbReference type="Gene3D" id="1.25.40.10">
    <property type="entry name" value="Tetratricopeptide repeat domain"/>
    <property type="match status" value="2"/>
</dbReference>
<dbReference type="RefSeq" id="WP_127934716.1">
    <property type="nucleotide sequence ID" value="NZ_SAUN01000001.1"/>
</dbReference>
<dbReference type="OrthoDB" id="3206999at2"/>
<keyword evidence="4" id="KW-1185">Reference proteome</keyword>
<keyword evidence="1" id="KW-0802">TPR repeat</keyword>
<dbReference type="InterPro" id="IPR011990">
    <property type="entry name" value="TPR-like_helical_dom_sf"/>
</dbReference>
<dbReference type="PROSITE" id="PS50005">
    <property type="entry name" value="TPR"/>
    <property type="match status" value="1"/>
</dbReference>
<evidence type="ECO:0000259" key="2">
    <source>
        <dbReference type="Pfam" id="PF12770"/>
    </source>
</evidence>
<protein>
    <submittedName>
        <fullName evidence="3">CHAT domain-containing protein</fullName>
    </submittedName>
</protein>